<dbReference type="AlphaFoldDB" id="Q9X318"/>
<reference evidence="2" key="1">
    <citation type="journal article" date="1999" name="J. Bacteriol.">
        <title>Sequence and organization of pXO1, the large Bacillus anthracis plasmid harboring the anthrax toxin genes.</title>
        <authorList>
            <person name="Okinaka R.T."/>
            <person name="Cloud K."/>
            <person name="Hampton O."/>
            <person name="Hoffmaster A.R."/>
            <person name="Hill K.K."/>
            <person name="Keim P."/>
            <person name="Koehler T.M."/>
            <person name="Lamke G."/>
            <person name="Kumano S."/>
            <person name="Mahillon J."/>
            <person name="Manter D."/>
            <person name="Martinez Y."/>
            <person name="Ricke D."/>
            <person name="Svensson R."/>
            <person name="Jackson P.J."/>
        </authorList>
    </citation>
    <scope>NUCLEOTIDE SEQUENCE</scope>
    <source>
        <strain evidence="2">Sterne</strain>
        <plasmid evidence="2">pX01</plasmid>
    </source>
</reference>
<feature type="transmembrane region" description="Helical" evidence="1">
    <location>
        <begin position="20"/>
        <end position="39"/>
    </location>
</feature>
<evidence type="ECO:0000256" key="1">
    <source>
        <dbReference type="SAM" id="Phobius"/>
    </source>
</evidence>
<reference evidence="3 4" key="2">
    <citation type="journal article" date="2009" name="J. Bacteriol.">
        <title>The complete genome sequence of Bacillus anthracis Ames 'Ancestor'.</title>
        <authorList>
            <person name="Ravel J."/>
            <person name="Jiang L."/>
            <person name="Stanley S.T."/>
            <person name="Wilson M.R."/>
            <person name="Decker R.S."/>
            <person name="Read T.D."/>
            <person name="Worsham P."/>
            <person name="Keim P.S."/>
            <person name="Salzberg S.L."/>
            <person name="Fraser-Liggett C.M."/>
            <person name="Rasko D.A."/>
        </authorList>
    </citation>
    <scope>NUCLEOTIDE SEQUENCE [LARGE SCALE GENOMIC DNA]</scope>
    <source>
        <strain evidence="3">Ames Ancestor</strain>
        <strain evidence="4">Ames ancestor</strain>
        <plasmid evidence="4">pXO1</plasmid>
    </source>
</reference>
<dbReference type="EMBL" id="AE017336">
    <property type="protein sequence ID" value="AAT28811.2"/>
    <property type="molecule type" value="Genomic_DNA"/>
</dbReference>
<dbReference type="HOGENOM" id="CLU_191977_0_0_9"/>
<keyword evidence="4" id="KW-1185">Reference proteome</keyword>
<keyword evidence="1" id="KW-1133">Transmembrane helix</keyword>
<accession>Q9X318</accession>
<organism evidence="2">
    <name type="scientific">Bacillus anthracis</name>
    <name type="common">anthrax bacterium</name>
    <dbReference type="NCBI Taxonomy" id="1392"/>
    <lineage>
        <taxon>Bacteria</taxon>
        <taxon>Bacillati</taxon>
        <taxon>Bacillota</taxon>
        <taxon>Bacilli</taxon>
        <taxon>Bacillales</taxon>
        <taxon>Bacillaceae</taxon>
        <taxon>Bacillus</taxon>
        <taxon>Bacillus cereus group</taxon>
    </lineage>
</organism>
<sequence length="75" mass="9297">MWNKINNYKYHLKDLKFMNWLFPVIGLLYAYEFFSGIMFGQEFRWLKLLCTIIMILGFMDIRKKLRNKDYRTTLC</sequence>
<feature type="transmembrane region" description="Helical" evidence="1">
    <location>
        <begin position="45"/>
        <end position="61"/>
    </location>
</feature>
<keyword evidence="1" id="KW-0812">Transmembrane</keyword>
<dbReference type="Proteomes" id="UP000000594">
    <property type="component" value="Plasmid pXO1"/>
</dbReference>
<geneLocation type="plasmid" evidence="3 4">
    <name>pXO1</name>
</geneLocation>
<dbReference type="PIR" id="H59096">
    <property type="entry name" value="H59096"/>
</dbReference>
<gene>
    <name evidence="3" type="ordered locus">GBAA_pXO1_0070</name>
</gene>
<keyword evidence="1" id="KW-0472">Membrane</keyword>
<proteinExistence type="predicted"/>
<keyword evidence="2" id="KW-0614">Plasmid</keyword>
<dbReference type="EMBL" id="AF065404">
    <property type="protein sequence ID" value="AAD32352.1"/>
    <property type="molecule type" value="Genomic_DNA"/>
</dbReference>
<dbReference type="KEGG" id="bar:GBAA_pXO1_0070"/>
<evidence type="ECO:0000313" key="4">
    <source>
        <dbReference type="Proteomes" id="UP000000594"/>
    </source>
</evidence>
<evidence type="ECO:0000313" key="2">
    <source>
        <dbReference type="EMBL" id="AAD32352.1"/>
    </source>
</evidence>
<dbReference type="KEGG" id="banh:HYU01_28340"/>
<name>Q9X318_BACAN</name>
<dbReference type="RefSeq" id="WP_000267219.1">
    <property type="nucleotide sequence ID" value="NC_001496.1"/>
</dbReference>
<evidence type="ECO:0000313" key="3">
    <source>
        <dbReference type="EMBL" id="AAT28811.2"/>
    </source>
</evidence>
<protein>
    <submittedName>
        <fullName evidence="3">Conserved domain protein</fullName>
    </submittedName>
    <submittedName>
        <fullName evidence="2">PXO1-48</fullName>
    </submittedName>
</protein>
<dbReference type="PATRIC" id="fig|1392.230.peg.5708"/>
<dbReference type="OMA" id="YNFIVGL"/>
<geneLocation type="plasmid" evidence="2">
    <name>pX01</name>
</geneLocation>
<dbReference type="GeneID" id="70676518"/>